<dbReference type="PANTHER" id="PTHR37953:SF1">
    <property type="entry name" value="UPF0127 PROTEIN MJ1496"/>
    <property type="match status" value="1"/>
</dbReference>
<sequence length="180" mass="19370">MVERTFAVAVLVVVAGCTGFPAGSDPGTTTATPEPTTPEPTTNTDGQTATQTTALERPRVTIEDESGEELGAVTVELAETAGERYTGLSEHDSLGPNEGMLFVYGDEAMRTFVMRSMSFPIDIVFVGADGRITQIHHAPVEDDNEDLTGYGGVGQWVLEVPYNWTTEHGVEVGDRIHIER</sequence>
<evidence type="ECO:0000256" key="1">
    <source>
        <dbReference type="SAM" id="MobiDB-lite"/>
    </source>
</evidence>
<comment type="caution">
    <text evidence="2">The sequence shown here is derived from an EMBL/GenBank/DDBJ whole genome shotgun (WGS) entry which is preliminary data.</text>
</comment>
<dbReference type="InterPro" id="IPR003795">
    <property type="entry name" value="DUF192"/>
</dbReference>
<gene>
    <name evidence="2" type="ORF">GRX66_10230</name>
</gene>
<name>A0A6B0SPN0_9EURY</name>
<protein>
    <submittedName>
        <fullName evidence="2">DUF192 domain-containing protein</fullName>
    </submittedName>
</protein>
<accession>A0A6B0SPN0</accession>
<dbReference type="AlphaFoldDB" id="A0A6B0SPN0"/>
<evidence type="ECO:0000313" key="2">
    <source>
        <dbReference type="EMBL" id="MXR20962.1"/>
    </source>
</evidence>
<keyword evidence="3" id="KW-1185">Reference proteome</keyword>
<dbReference type="EMBL" id="WUUU01000074">
    <property type="protein sequence ID" value="MXR20962.1"/>
    <property type="molecule type" value="Genomic_DNA"/>
</dbReference>
<organism evidence="2 3">
    <name type="scientific">Halobacterium bonnevillei</name>
    <dbReference type="NCBI Taxonomy" id="2692200"/>
    <lineage>
        <taxon>Archaea</taxon>
        <taxon>Methanobacteriati</taxon>
        <taxon>Methanobacteriota</taxon>
        <taxon>Stenosarchaea group</taxon>
        <taxon>Halobacteria</taxon>
        <taxon>Halobacteriales</taxon>
        <taxon>Halobacteriaceae</taxon>
        <taxon>Halobacterium</taxon>
    </lineage>
</organism>
<dbReference type="Gene3D" id="2.60.120.1140">
    <property type="entry name" value="Protein of unknown function DUF192"/>
    <property type="match status" value="1"/>
</dbReference>
<dbReference type="InterPro" id="IPR038695">
    <property type="entry name" value="Saro_0823-like_sf"/>
</dbReference>
<dbReference type="PROSITE" id="PS51257">
    <property type="entry name" value="PROKAR_LIPOPROTEIN"/>
    <property type="match status" value="1"/>
</dbReference>
<dbReference type="PANTHER" id="PTHR37953">
    <property type="entry name" value="UPF0127 PROTEIN MJ1496"/>
    <property type="match status" value="1"/>
</dbReference>
<proteinExistence type="predicted"/>
<dbReference type="Proteomes" id="UP000471521">
    <property type="component" value="Unassembled WGS sequence"/>
</dbReference>
<evidence type="ECO:0000313" key="3">
    <source>
        <dbReference type="Proteomes" id="UP000471521"/>
    </source>
</evidence>
<dbReference type="OrthoDB" id="6763at2157"/>
<dbReference type="Pfam" id="PF02643">
    <property type="entry name" value="DUF192"/>
    <property type="match status" value="1"/>
</dbReference>
<reference evidence="2 3" key="1">
    <citation type="submission" date="2019-12" db="EMBL/GenBank/DDBJ databases">
        <title>Isolation and characterization of three novel carbon monoxide-oxidizing members of Halobacteria from salione crusts and soils.</title>
        <authorList>
            <person name="Myers M.R."/>
            <person name="King G.M."/>
        </authorList>
    </citation>
    <scope>NUCLEOTIDE SEQUENCE [LARGE SCALE GENOMIC DNA]</scope>
    <source>
        <strain evidence="2 3">PCN9</strain>
    </source>
</reference>
<feature type="compositionally biased region" description="Low complexity" evidence="1">
    <location>
        <begin position="26"/>
        <end position="54"/>
    </location>
</feature>
<feature type="region of interest" description="Disordered" evidence="1">
    <location>
        <begin position="19"/>
        <end position="55"/>
    </location>
</feature>
<dbReference type="RefSeq" id="WP_159526470.1">
    <property type="nucleotide sequence ID" value="NZ_WUUU01000074.1"/>
</dbReference>